<sequence length="241" mass="27894">MWNAILMPTKSNAILWANALFLFLLLALHMADPLTIVFAYFLETIIIGVIHLLKLWLVGKYGNKSTDPKKQLTGIPLMIFFCFHYGMFVAIQSVFAFSLFESSIPGLEDGFHLIHNYTFILGSAGMPIILASIIVNNLTYFYTNFWRNEKYREYTPDGILMKPYVRIFIQQFVVILAFFFYMLFNSGMIAAVLLILFRLFVDLIMFSIKKDSATLEILSKKLAKTPEQYPEIKKQLQEYSE</sequence>
<feature type="transmembrane region" description="Helical" evidence="1">
    <location>
        <begin position="77"/>
        <end position="100"/>
    </location>
</feature>
<dbReference type="STRING" id="1385699.A7A78_13375"/>
<dbReference type="Pfam" id="PF20108">
    <property type="entry name" value="DUF6498"/>
    <property type="match status" value="1"/>
</dbReference>
<feature type="transmembrane region" description="Helical" evidence="1">
    <location>
        <begin position="120"/>
        <end position="143"/>
    </location>
</feature>
<evidence type="ECO:0000313" key="2">
    <source>
        <dbReference type="EMBL" id="OAD90935.1"/>
    </source>
</evidence>
<comment type="caution">
    <text evidence="2">The sequence shown here is derived from an EMBL/GenBank/DDBJ whole genome shotgun (WGS) entry which is preliminary data.</text>
</comment>
<evidence type="ECO:0000313" key="3">
    <source>
        <dbReference type="Proteomes" id="UP000077552"/>
    </source>
</evidence>
<protein>
    <submittedName>
        <fullName evidence="2">Uncharacterized protein</fullName>
    </submittedName>
</protein>
<dbReference type="RefSeq" id="WP_068762324.1">
    <property type="nucleotide sequence ID" value="NZ_LXIE01000028.1"/>
</dbReference>
<gene>
    <name evidence="2" type="ORF">A7A78_13375</name>
</gene>
<reference evidence="2 3" key="1">
    <citation type="submission" date="2016-05" db="EMBL/GenBank/DDBJ databases">
        <title>Genome sequencing of Vitellibacter soesokkakensis RSSK-12.</title>
        <authorList>
            <person name="Thevarajoo S."/>
            <person name="Selvaratnam C."/>
            <person name="Goh K.M."/>
            <person name="Chan K.-G."/>
            <person name="Chong C.S."/>
        </authorList>
    </citation>
    <scope>NUCLEOTIDE SEQUENCE [LARGE SCALE GENOMIC DNA]</scope>
    <source>
        <strain evidence="2 3">RSSK-12</strain>
    </source>
</reference>
<feature type="transmembrane region" description="Helical" evidence="1">
    <location>
        <begin position="12"/>
        <end position="31"/>
    </location>
</feature>
<proteinExistence type="predicted"/>
<keyword evidence="1" id="KW-0472">Membrane</keyword>
<keyword evidence="1" id="KW-1133">Transmembrane helix</keyword>
<dbReference type="Proteomes" id="UP000077552">
    <property type="component" value="Unassembled WGS sequence"/>
</dbReference>
<dbReference type="OrthoDB" id="1200986at2"/>
<name>A0A1A9LEW5_9FLAO</name>
<dbReference type="EMBL" id="LXIE01000028">
    <property type="protein sequence ID" value="OAD90935.1"/>
    <property type="molecule type" value="Genomic_DNA"/>
</dbReference>
<accession>A0A1A9LEW5</accession>
<feature type="transmembrane region" description="Helical" evidence="1">
    <location>
        <begin position="37"/>
        <end position="57"/>
    </location>
</feature>
<keyword evidence="1" id="KW-0812">Transmembrane</keyword>
<keyword evidence="3" id="KW-1185">Reference proteome</keyword>
<dbReference type="InterPro" id="IPR045466">
    <property type="entry name" value="DUF6498"/>
</dbReference>
<organism evidence="2 3">
    <name type="scientific">Aequorivita soesokkakensis</name>
    <dbReference type="NCBI Taxonomy" id="1385699"/>
    <lineage>
        <taxon>Bacteria</taxon>
        <taxon>Pseudomonadati</taxon>
        <taxon>Bacteroidota</taxon>
        <taxon>Flavobacteriia</taxon>
        <taxon>Flavobacteriales</taxon>
        <taxon>Flavobacteriaceae</taxon>
        <taxon>Aequorivita</taxon>
    </lineage>
</organism>
<dbReference type="AlphaFoldDB" id="A0A1A9LEW5"/>
<evidence type="ECO:0000256" key="1">
    <source>
        <dbReference type="SAM" id="Phobius"/>
    </source>
</evidence>